<dbReference type="Proteomes" id="UP000271003">
    <property type="component" value="Chromosome"/>
</dbReference>
<protein>
    <submittedName>
        <fullName evidence="6">Patatin</fullName>
    </submittedName>
</protein>
<dbReference type="InterPro" id="IPR016035">
    <property type="entry name" value="Acyl_Trfase/lysoPLipase"/>
</dbReference>
<dbReference type="SUPFAM" id="SSF52151">
    <property type="entry name" value="FabD/lysophospholipase-like"/>
    <property type="match status" value="1"/>
</dbReference>
<dbReference type="CDD" id="cd07205">
    <property type="entry name" value="Pat_PNPLA6_PNPLA7_NTE1_like"/>
    <property type="match status" value="1"/>
</dbReference>
<dbReference type="PROSITE" id="PS51635">
    <property type="entry name" value="PNPLA"/>
    <property type="match status" value="1"/>
</dbReference>
<feature type="short sequence motif" description="DGA/G" evidence="4">
    <location>
        <begin position="241"/>
        <end position="243"/>
    </location>
</feature>
<dbReference type="InterPro" id="IPR002641">
    <property type="entry name" value="PNPLA_dom"/>
</dbReference>
<evidence type="ECO:0000256" key="3">
    <source>
        <dbReference type="ARBA" id="ARBA00023098"/>
    </source>
</evidence>
<keyword evidence="2 4" id="KW-0442">Lipid degradation</keyword>
<keyword evidence="7" id="KW-1185">Reference proteome</keyword>
<feature type="short sequence motif" description="GXGXXG" evidence="4">
    <location>
        <begin position="64"/>
        <end position="69"/>
    </location>
</feature>
<dbReference type="Gene3D" id="3.40.1090.10">
    <property type="entry name" value="Cytosolic phospholipase A2 catalytic domain"/>
    <property type="match status" value="2"/>
</dbReference>
<dbReference type="Gene3D" id="2.40.160.50">
    <property type="entry name" value="membrane protein fhac: a member of the omp85/tpsb transporter family"/>
    <property type="match status" value="1"/>
</dbReference>
<dbReference type="RefSeq" id="WP_170143784.1">
    <property type="nucleotide sequence ID" value="NZ_AP018786.1"/>
</dbReference>
<evidence type="ECO:0000256" key="2">
    <source>
        <dbReference type="ARBA" id="ARBA00022963"/>
    </source>
</evidence>
<proteinExistence type="predicted"/>
<evidence type="ECO:0000259" key="5">
    <source>
        <dbReference type="PROSITE" id="PS51635"/>
    </source>
</evidence>
<accession>A0A2Z6I722</accession>
<feature type="active site" description="Proton acceptor" evidence="4">
    <location>
        <position position="241"/>
    </location>
</feature>
<dbReference type="PANTHER" id="PTHR14226:SF29">
    <property type="entry name" value="NEUROPATHY TARGET ESTERASE SWS"/>
    <property type="match status" value="1"/>
</dbReference>
<dbReference type="AlphaFoldDB" id="A0A2Z6I722"/>
<name>A0A2Z6I722_9BURK</name>
<keyword evidence="1 4" id="KW-0378">Hydrolase</keyword>
<organism evidence="6 7">
    <name type="scientific">Sutterella megalosphaeroides</name>
    <dbReference type="NCBI Taxonomy" id="2494234"/>
    <lineage>
        <taxon>Bacteria</taxon>
        <taxon>Pseudomonadati</taxon>
        <taxon>Pseudomonadota</taxon>
        <taxon>Betaproteobacteria</taxon>
        <taxon>Burkholderiales</taxon>
        <taxon>Sutterellaceae</taxon>
        <taxon>Sutterella</taxon>
    </lineage>
</organism>
<dbReference type="EMBL" id="AP018786">
    <property type="protein sequence ID" value="BBF22169.1"/>
    <property type="molecule type" value="Genomic_DNA"/>
</dbReference>
<reference evidence="6 7" key="1">
    <citation type="journal article" date="2018" name="Int. J. Syst. Evol. Microbiol.">
        <title>Mesosutterella multiformis gen. nov., sp. nov., a member of the family Sutterellaceae and Sutterella megalosphaeroides sp. nov., isolated from human faeces.</title>
        <authorList>
            <person name="Sakamoto M."/>
            <person name="Ikeyama N."/>
            <person name="Kunihiro T."/>
            <person name="Iino T."/>
            <person name="Yuki M."/>
            <person name="Ohkuma M."/>
        </authorList>
    </citation>
    <scope>NUCLEOTIDE SEQUENCE [LARGE SCALE GENOMIC DNA]</scope>
    <source>
        <strain evidence="6 7">6FBBBH3</strain>
    </source>
</reference>
<dbReference type="GO" id="GO:0016787">
    <property type="term" value="F:hydrolase activity"/>
    <property type="evidence" value="ECO:0007669"/>
    <property type="project" value="UniProtKB-UniRule"/>
</dbReference>
<evidence type="ECO:0000256" key="1">
    <source>
        <dbReference type="ARBA" id="ARBA00022801"/>
    </source>
</evidence>
<dbReference type="GO" id="GO:0016042">
    <property type="term" value="P:lipid catabolic process"/>
    <property type="evidence" value="ECO:0007669"/>
    <property type="project" value="UniProtKB-UniRule"/>
</dbReference>
<keyword evidence="3 4" id="KW-0443">Lipid metabolism</keyword>
<evidence type="ECO:0000313" key="6">
    <source>
        <dbReference type="EMBL" id="BBF22169.1"/>
    </source>
</evidence>
<gene>
    <name evidence="6" type="primary">plpD</name>
    <name evidence="6" type="ORF">SUTMEG_00600</name>
</gene>
<feature type="active site" description="Nucleophile" evidence="4">
    <location>
        <position position="93"/>
    </location>
</feature>
<sequence length="771" mass="85218">MFFRPFFAHRAPSLPSRTNAWGGAILAIVAALAGASNVEAATADEVRAKCRAEGRPCVGLVLSGGGARGFAHVGVLKVLEELGVKIDVVTGTSMGSMIGGAYAAGYTPEEIEGIVVGVDWDKMLAPRTDRANLPWREKENDYQGLSSGSVEINARGELKLPEAIVPSQELSLFLTTWTGRVDMVNDLARLSIPFAAPATDLVHGRRVVMQKDCTLGEAMRASMSVPGAFAPLEYKGTLLVDGGLVDNLPVALAREMGADVIIAVNVGTPLSGRDKLTNVVGVMAQMVNILTEQNVRASIESLREGDILITPDLEREHLTSADLKKSRQIIEIGRQAALQAAERLKAYGAPEAQYAAWDEKRRRPIVETANANHHTLSGIRVDRRTSLDPERVVAAADLPLYEPLSRERIEEGTRRIWSEGYYSRVNYRFEPGPNGTEVLVLEPHEKRDRYSTIRIGGSLETDFDESHNFTAVFSHTWHLLNDWGGAWKNEVQLGDEQYFRSEFYQPIGTTSNWFVMPSLEYSREKYDVYRDGKAMATDRSAMFDARVLAGYEIERLGYAGVQVGYLDQHERRIVGPDFDSEQSEIGTNSPYAGGVVFIDTLDSVDFPTKGVRFGLQGYVTEGDDAGAESDYYYLGDFCWPVSWNRWTVTTNLLVGRSTMRGTFCLGGAKKMIGADYGRWVGSRMEYGRFTVSRNVSDWTGMSIPLWLGVSTEAGRAWNPKDDERFESGRDDWHKSASIFAGLDSPLGPVYLMLGKTFDEGTALYFVWGHRN</sequence>
<dbReference type="Pfam" id="PF01734">
    <property type="entry name" value="Patatin"/>
    <property type="match status" value="1"/>
</dbReference>
<evidence type="ECO:0000313" key="7">
    <source>
        <dbReference type="Proteomes" id="UP000271003"/>
    </source>
</evidence>
<feature type="domain" description="PNPLA" evidence="5">
    <location>
        <begin position="60"/>
        <end position="254"/>
    </location>
</feature>
<dbReference type="KEGG" id="sutt:SUTMEG_00600"/>
<evidence type="ECO:0000256" key="4">
    <source>
        <dbReference type="PROSITE-ProRule" id="PRU01161"/>
    </source>
</evidence>
<feature type="short sequence motif" description="GXSXG" evidence="4">
    <location>
        <begin position="91"/>
        <end position="95"/>
    </location>
</feature>
<dbReference type="InterPro" id="IPR050301">
    <property type="entry name" value="NTE"/>
</dbReference>
<dbReference type="PANTHER" id="PTHR14226">
    <property type="entry name" value="NEUROPATHY TARGET ESTERASE/SWISS CHEESE D.MELANOGASTER"/>
    <property type="match status" value="1"/>
</dbReference>